<dbReference type="EMBL" id="JXKM01000005">
    <property type="protein sequence ID" value="OJG35617.1"/>
    <property type="molecule type" value="Genomic_DNA"/>
</dbReference>
<sequence length="159" mass="17850">MPKNKRESLIYTLMMCFVMVLWMSIYNVGLHSGEVSWSVLKASWLGMPLAYCCALVLDWFVVSGPAKKVAFRLLPTFASPLKTVMTVSTCMVLPMVFFMSLYGAIEGLSHTQAWNQLLLLWGTNILKNVVMALPFQLLVAGPLVRKVFRRLFPEGTVLA</sequence>
<evidence type="ECO:0008006" key="4">
    <source>
        <dbReference type="Google" id="ProtNLM"/>
    </source>
</evidence>
<name>A0A1L8SU40_9ENTE</name>
<comment type="caution">
    <text evidence="2">The sequence shown here is derived from an EMBL/GenBank/DDBJ whole genome shotgun (WGS) entry which is preliminary data.</text>
</comment>
<feature type="transmembrane region" description="Helical" evidence="1">
    <location>
        <begin position="83"/>
        <end position="105"/>
    </location>
</feature>
<gene>
    <name evidence="2" type="ORF">RV00_GL002371</name>
</gene>
<dbReference type="STRING" id="319970.RV00_GL002371"/>
<protein>
    <recommendedName>
        <fullName evidence="4">Integral membrane protein</fullName>
    </recommendedName>
</protein>
<dbReference type="AlphaFoldDB" id="A0A1L8SU40"/>
<keyword evidence="1" id="KW-0812">Transmembrane</keyword>
<feature type="transmembrane region" description="Helical" evidence="1">
    <location>
        <begin position="42"/>
        <end position="62"/>
    </location>
</feature>
<dbReference type="Pfam" id="PF11391">
    <property type="entry name" value="DUF2798"/>
    <property type="match status" value="2"/>
</dbReference>
<evidence type="ECO:0000313" key="3">
    <source>
        <dbReference type="Proteomes" id="UP000183700"/>
    </source>
</evidence>
<accession>A0A1L8SU40</accession>
<feature type="transmembrane region" description="Helical" evidence="1">
    <location>
        <begin position="125"/>
        <end position="144"/>
    </location>
</feature>
<reference evidence="2 3" key="1">
    <citation type="submission" date="2014-12" db="EMBL/GenBank/DDBJ databases">
        <title>Draft genome sequences of 29 type strains of Enterococci.</title>
        <authorList>
            <person name="Zhong Z."/>
            <person name="Sun Z."/>
            <person name="Liu W."/>
            <person name="Zhang W."/>
            <person name="Zhang H."/>
        </authorList>
    </citation>
    <scope>NUCLEOTIDE SEQUENCE [LARGE SCALE GENOMIC DNA]</scope>
    <source>
        <strain evidence="2 3">DSM 22802</strain>
    </source>
</reference>
<feature type="transmembrane region" description="Helical" evidence="1">
    <location>
        <begin position="9"/>
        <end position="30"/>
    </location>
</feature>
<dbReference type="InterPro" id="IPR021529">
    <property type="entry name" value="DUF2798"/>
</dbReference>
<dbReference type="RefSeq" id="WP_071862179.1">
    <property type="nucleotide sequence ID" value="NZ_JBHLVS010000001.1"/>
</dbReference>
<proteinExistence type="predicted"/>
<organism evidence="2 3">
    <name type="scientific">Enterococcus devriesei</name>
    <dbReference type="NCBI Taxonomy" id="319970"/>
    <lineage>
        <taxon>Bacteria</taxon>
        <taxon>Bacillati</taxon>
        <taxon>Bacillota</taxon>
        <taxon>Bacilli</taxon>
        <taxon>Lactobacillales</taxon>
        <taxon>Enterococcaceae</taxon>
        <taxon>Enterococcus</taxon>
    </lineage>
</organism>
<evidence type="ECO:0000313" key="2">
    <source>
        <dbReference type="EMBL" id="OJG35617.1"/>
    </source>
</evidence>
<evidence type="ECO:0000256" key="1">
    <source>
        <dbReference type="SAM" id="Phobius"/>
    </source>
</evidence>
<keyword evidence="1" id="KW-1133">Transmembrane helix</keyword>
<dbReference type="Proteomes" id="UP000183700">
    <property type="component" value="Unassembled WGS sequence"/>
</dbReference>
<dbReference type="OrthoDB" id="7062363at2"/>
<keyword evidence="3" id="KW-1185">Reference proteome</keyword>
<keyword evidence="1" id="KW-0472">Membrane</keyword>